<dbReference type="SUPFAM" id="SSF48498">
    <property type="entry name" value="Tetracyclin repressor-like, C-terminal domain"/>
    <property type="match status" value="1"/>
</dbReference>
<keyword evidence="7" id="KW-1185">Reference proteome</keyword>
<proteinExistence type="predicted"/>
<keyword evidence="2 4" id="KW-0238">DNA-binding</keyword>
<evidence type="ECO:0000256" key="1">
    <source>
        <dbReference type="ARBA" id="ARBA00023015"/>
    </source>
</evidence>
<dbReference type="GO" id="GO:0003677">
    <property type="term" value="F:DNA binding"/>
    <property type="evidence" value="ECO:0007669"/>
    <property type="project" value="UniProtKB-UniRule"/>
</dbReference>
<feature type="domain" description="HTH tetR-type" evidence="5">
    <location>
        <begin position="5"/>
        <end position="65"/>
    </location>
</feature>
<dbReference type="RefSeq" id="WP_120044473.1">
    <property type="nucleotide sequence ID" value="NZ_QZFU01000041.1"/>
</dbReference>
<organism evidence="6 7">
    <name type="scientific">Nocardia panacis</name>
    <dbReference type="NCBI Taxonomy" id="2340916"/>
    <lineage>
        <taxon>Bacteria</taxon>
        <taxon>Bacillati</taxon>
        <taxon>Actinomycetota</taxon>
        <taxon>Actinomycetes</taxon>
        <taxon>Mycobacteriales</taxon>
        <taxon>Nocardiaceae</taxon>
        <taxon>Nocardia</taxon>
    </lineage>
</organism>
<dbReference type="PANTHER" id="PTHR47506">
    <property type="entry name" value="TRANSCRIPTIONAL REGULATORY PROTEIN"/>
    <property type="match status" value="1"/>
</dbReference>
<dbReference type="InterPro" id="IPR054156">
    <property type="entry name" value="YxaF_TetR_C"/>
</dbReference>
<dbReference type="InterPro" id="IPR001647">
    <property type="entry name" value="HTH_TetR"/>
</dbReference>
<gene>
    <name evidence="6" type="ORF">D5S18_30115</name>
</gene>
<dbReference type="Pfam" id="PF21993">
    <property type="entry name" value="TetR_C_13_2"/>
    <property type="match status" value="1"/>
</dbReference>
<dbReference type="SUPFAM" id="SSF46689">
    <property type="entry name" value="Homeodomain-like"/>
    <property type="match status" value="1"/>
</dbReference>
<dbReference type="AlphaFoldDB" id="A0A3A4K1U5"/>
<dbReference type="PROSITE" id="PS50977">
    <property type="entry name" value="HTH_TETR_2"/>
    <property type="match status" value="1"/>
</dbReference>
<sequence length="191" mass="20205">MGRKTDTRERVLDTAAELFQTQGYSGTGLNTVLARSGAPKGSLYFHFPEGKTQLAVEAIARSSHGVEERISAVLATAAGAEEAVVALGEFFAAGLEESEYRKGCPVATVALEAADDDDIRAACASAYRSWQEMIAEALCRWDIDPERAAALASLVLSAIQGALVLARTHRDASLVRSAARQVGVLARPAVD</sequence>
<reference evidence="6 7" key="1">
    <citation type="submission" date="2018-09" db="EMBL/GenBank/DDBJ databases">
        <title>YIM PH21274 draft genome.</title>
        <authorList>
            <person name="Miao C."/>
        </authorList>
    </citation>
    <scope>NUCLEOTIDE SEQUENCE [LARGE SCALE GENOMIC DNA]</scope>
    <source>
        <strain evidence="6 7">YIM PH 21724</strain>
    </source>
</reference>
<evidence type="ECO:0000313" key="7">
    <source>
        <dbReference type="Proteomes" id="UP000266677"/>
    </source>
</evidence>
<dbReference type="PANTHER" id="PTHR47506:SF3">
    <property type="entry name" value="HTH-TYPE TRANSCRIPTIONAL REGULATOR LMRA"/>
    <property type="match status" value="1"/>
</dbReference>
<evidence type="ECO:0000256" key="4">
    <source>
        <dbReference type="PROSITE-ProRule" id="PRU00335"/>
    </source>
</evidence>
<evidence type="ECO:0000256" key="2">
    <source>
        <dbReference type="ARBA" id="ARBA00023125"/>
    </source>
</evidence>
<evidence type="ECO:0000313" key="6">
    <source>
        <dbReference type="EMBL" id="RJO70107.1"/>
    </source>
</evidence>
<dbReference type="PRINTS" id="PR00455">
    <property type="entry name" value="HTHTETR"/>
</dbReference>
<dbReference type="Proteomes" id="UP000266677">
    <property type="component" value="Unassembled WGS sequence"/>
</dbReference>
<feature type="DNA-binding region" description="H-T-H motif" evidence="4">
    <location>
        <begin position="28"/>
        <end position="47"/>
    </location>
</feature>
<evidence type="ECO:0000259" key="5">
    <source>
        <dbReference type="PROSITE" id="PS50977"/>
    </source>
</evidence>
<keyword evidence="1" id="KW-0805">Transcription regulation</keyword>
<dbReference type="InterPro" id="IPR036271">
    <property type="entry name" value="Tet_transcr_reg_TetR-rel_C_sf"/>
</dbReference>
<comment type="caution">
    <text evidence="6">The sequence shown here is derived from an EMBL/GenBank/DDBJ whole genome shotgun (WGS) entry which is preliminary data.</text>
</comment>
<dbReference type="Pfam" id="PF00440">
    <property type="entry name" value="TetR_N"/>
    <property type="match status" value="1"/>
</dbReference>
<accession>A0A3A4K1U5</accession>
<dbReference type="EMBL" id="QZFU01000041">
    <property type="protein sequence ID" value="RJO70107.1"/>
    <property type="molecule type" value="Genomic_DNA"/>
</dbReference>
<keyword evidence="3" id="KW-0804">Transcription</keyword>
<dbReference type="InterPro" id="IPR009057">
    <property type="entry name" value="Homeodomain-like_sf"/>
</dbReference>
<evidence type="ECO:0000256" key="3">
    <source>
        <dbReference type="ARBA" id="ARBA00023163"/>
    </source>
</evidence>
<dbReference type="Gene3D" id="1.10.357.10">
    <property type="entry name" value="Tetracycline Repressor, domain 2"/>
    <property type="match status" value="1"/>
</dbReference>
<protein>
    <submittedName>
        <fullName evidence="6">TetR/AcrR family transcriptional regulator</fullName>
    </submittedName>
</protein>
<dbReference type="OrthoDB" id="4567939at2"/>
<name>A0A3A4K1U5_9NOCA</name>